<reference evidence="1" key="1">
    <citation type="submission" date="2014-12" db="EMBL/GenBank/DDBJ databases">
        <title>Insight into the proteome of Arion vulgaris.</title>
        <authorList>
            <person name="Aradska J."/>
            <person name="Bulat T."/>
            <person name="Smidak R."/>
            <person name="Sarate P."/>
            <person name="Gangsoo J."/>
            <person name="Sialana F."/>
            <person name="Bilban M."/>
            <person name="Lubec G."/>
        </authorList>
    </citation>
    <scope>NUCLEOTIDE SEQUENCE</scope>
    <source>
        <tissue evidence="1">Skin</tissue>
    </source>
</reference>
<dbReference type="AlphaFoldDB" id="A0A0B6Z546"/>
<evidence type="ECO:0000313" key="1">
    <source>
        <dbReference type="EMBL" id="CEK62991.1"/>
    </source>
</evidence>
<gene>
    <name evidence="1" type="primary">ORF46744</name>
</gene>
<name>A0A0B6Z546_9EUPU</name>
<sequence>MNNNLFYVRYYRKKEMRSKSYSVLTSLKNLHLGPSPALRSSCTAAEIFLRKK</sequence>
<organism evidence="1">
    <name type="scientific">Arion vulgaris</name>
    <dbReference type="NCBI Taxonomy" id="1028688"/>
    <lineage>
        <taxon>Eukaryota</taxon>
        <taxon>Metazoa</taxon>
        <taxon>Spiralia</taxon>
        <taxon>Lophotrochozoa</taxon>
        <taxon>Mollusca</taxon>
        <taxon>Gastropoda</taxon>
        <taxon>Heterobranchia</taxon>
        <taxon>Euthyneura</taxon>
        <taxon>Panpulmonata</taxon>
        <taxon>Eupulmonata</taxon>
        <taxon>Stylommatophora</taxon>
        <taxon>Helicina</taxon>
        <taxon>Arionoidea</taxon>
        <taxon>Arionidae</taxon>
        <taxon>Arion</taxon>
    </lineage>
</organism>
<accession>A0A0B6Z546</accession>
<dbReference type="EMBL" id="HACG01016126">
    <property type="protein sequence ID" value="CEK62991.1"/>
    <property type="molecule type" value="Transcribed_RNA"/>
</dbReference>
<feature type="non-terminal residue" evidence="1">
    <location>
        <position position="52"/>
    </location>
</feature>
<protein>
    <submittedName>
        <fullName evidence="1">Uncharacterized protein</fullName>
    </submittedName>
</protein>
<proteinExistence type="predicted"/>